<comment type="subunit">
    <text evidence="15">The potassium channel is probably composed of a homo- or heterotetrameric complex of pore-forming subunits.</text>
</comment>
<dbReference type="FunFam" id="1.25.40.20:FF:000563">
    <property type="entry name" value="Gated outwardly-rectifying K+ channel"/>
    <property type="match status" value="1"/>
</dbReference>
<dbReference type="InterPro" id="IPR014710">
    <property type="entry name" value="RmlC-like_jellyroll"/>
</dbReference>
<dbReference type="InterPro" id="IPR005821">
    <property type="entry name" value="Ion_trans_dom"/>
</dbReference>
<dbReference type="FunFam" id="1.10.287.70:FF:000139">
    <property type="entry name" value="Potassium channel SKOR"/>
    <property type="match status" value="1"/>
</dbReference>
<evidence type="ECO:0000256" key="4">
    <source>
        <dbReference type="ARBA" id="ARBA00022538"/>
    </source>
</evidence>
<reference evidence="21" key="1">
    <citation type="submission" date="2022-12" db="EMBL/GenBank/DDBJ databases">
        <title>Draft genome assemblies for two species of Escallonia (Escalloniales).</title>
        <authorList>
            <person name="Chanderbali A."/>
            <person name="Dervinis C."/>
            <person name="Anghel I."/>
            <person name="Soltis D."/>
            <person name="Soltis P."/>
            <person name="Zapata F."/>
        </authorList>
    </citation>
    <scope>NUCLEOTIDE SEQUENCE</scope>
    <source>
        <strain evidence="21">UCBG64.0493</strain>
        <tissue evidence="21">Leaf</tissue>
    </source>
</reference>
<evidence type="ECO:0000256" key="14">
    <source>
        <dbReference type="ARBA" id="ARBA00023303"/>
    </source>
</evidence>
<evidence type="ECO:0000259" key="19">
    <source>
        <dbReference type="PROSITE" id="PS50042"/>
    </source>
</evidence>
<feature type="transmembrane region" description="Helical" evidence="17">
    <location>
        <begin position="266"/>
        <end position="286"/>
    </location>
</feature>
<feature type="repeat" description="ANK" evidence="16">
    <location>
        <begin position="602"/>
        <end position="634"/>
    </location>
</feature>
<keyword evidence="7 17" id="KW-0631">Potassium channel</keyword>
<feature type="transmembrane region" description="Helical" evidence="17">
    <location>
        <begin position="77"/>
        <end position="96"/>
    </location>
</feature>
<keyword evidence="3 17" id="KW-0813">Transport</keyword>
<dbReference type="GO" id="GO:0015271">
    <property type="term" value="F:outward rectifier potassium channel activity"/>
    <property type="evidence" value="ECO:0007669"/>
    <property type="project" value="UniProtKB-ARBA"/>
</dbReference>
<name>A0AA88VH51_9ASTE</name>
<dbReference type="PROSITE" id="PS50297">
    <property type="entry name" value="ANK_REP_REGION"/>
    <property type="match status" value="3"/>
</dbReference>
<evidence type="ECO:0000256" key="9">
    <source>
        <dbReference type="ARBA" id="ARBA00022958"/>
    </source>
</evidence>
<keyword evidence="13 17" id="KW-0472">Membrane</keyword>
<dbReference type="Gene3D" id="1.25.40.20">
    <property type="entry name" value="Ankyrin repeat-containing domain"/>
    <property type="match status" value="2"/>
</dbReference>
<keyword evidence="4 17" id="KW-0633">Potassium transport</keyword>
<organism evidence="21 22">
    <name type="scientific">Escallonia herrerae</name>
    <dbReference type="NCBI Taxonomy" id="1293975"/>
    <lineage>
        <taxon>Eukaryota</taxon>
        <taxon>Viridiplantae</taxon>
        <taxon>Streptophyta</taxon>
        <taxon>Embryophyta</taxon>
        <taxon>Tracheophyta</taxon>
        <taxon>Spermatophyta</taxon>
        <taxon>Magnoliopsida</taxon>
        <taxon>eudicotyledons</taxon>
        <taxon>Gunneridae</taxon>
        <taxon>Pentapetalae</taxon>
        <taxon>asterids</taxon>
        <taxon>campanulids</taxon>
        <taxon>Escalloniales</taxon>
        <taxon>Escalloniaceae</taxon>
        <taxon>Escallonia</taxon>
    </lineage>
</organism>
<comment type="caution">
    <text evidence="17">Lacks conserved residue(s) required for the propagation of feature annotation.</text>
</comment>
<dbReference type="InterPro" id="IPR003938">
    <property type="entry name" value="K_chnl_volt-dep_EAG/ELK/ERG"/>
</dbReference>
<evidence type="ECO:0000256" key="5">
    <source>
        <dbReference type="ARBA" id="ARBA00022692"/>
    </source>
</evidence>
<keyword evidence="14 17" id="KW-0407">Ion channel</keyword>
<dbReference type="InterPro" id="IPR002110">
    <property type="entry name" value="Ankyrin_rpt"/>
</dbReference>
<dbReference type="InterPro" id="IPR045319">
    <property type="entry name" value="KAT/AKT"/>
</dbReference>
<dbReference type="AlphaFoldDB" id="A0AA88VH51"/>
<keyword evidence="11 16" id="KW-0040">ANK repeat</keyword>
<dbReference type="Gene3D" id="2.60.120.10">
    <property type="entry name" value="Jelly Rolls"/>
    <property type="match status" value="1"/>
</dbReference>
<evidence type="ECO:0000256" key="1">
    <source>
        <dbReference type="ARBA" id="ARBA00004141"/>
    </source>
</evidence>
<dbReference type="SMART" id="SM00248">
    <property type="entry name" value="ANK"/>
    <property type="match status" value="6"/>
</dbReference>
<evidence type="ECO:0000256" key="13">
    <source>
        <dbReference type="ARBA" id="ARBA00023136"/>
    </source>
</evidence>
<accession>A0AA88VH51</accession>
<feature type="repeat" description="ANK" evidence="16">
    <location>
        <begin position="666"/>
        <end position="698"/>
    </location>
</feature>
<dbReference type="InterPro" id="IPR018490">
    <property type="entry name" value="cNMP-bd_dom_sf"/>
</dbReference>
<feature type="repeat" description="ANK" evidence="16">
    <location>
        <begin position="569"/>
        <end position="601"/>
    </location>
</feature>
<evidence type="ECO:0000259" key="20">
    <source>
        <dbReference type="PROSITE" id="PS51490"/>
    </source>
</evidence>
<protein>
    <recommendedName>
        <fullName evidence="17">Potassium channel</fullName>
    </recommendedName>
</protein>
<comment type="caution">
    <text evidence="21">The sequence shown here is derived from an EMBL/GenBank/DDBJ whole genome shotgun (WGS) entry which is preliminary data.</text>
</comment>
<feature type="domain" description="Cyclic nucleotide-binding" evidence="19">
    <location>
        <begin position="392"/>
        <end position="512"/>
    </location>
</feature>
<keyword evidence="8 17" id="KW-0851">Voltage-gated channel</keyword>
<comment type="subcellular location">
    <subcellularLocation>
        <location evidence="1 17">Membrane</location>
        <topology evidence="1 17">Multi-pass membrane protein</topology>
    </subcellularLocation>
</comment>
<comment type="similarity">
    <text evidence="2 17">Belongs to the potassium channel family. Plant (TC 1.A.1.4) subfamily.</text>
</comment>
<dbReference type="PROSITE" id="PS51490">
    <property type="entry name" value="KHA"/>
    <property type="match status" value="1"/>
</dbReference>
<dbReference type="InterPro" id="IPR036770">
    <property type="entry name" value="Ankyrin_rpt-contain_sf"/>
</dbReference>
<dbReference type="SUPFAM" id="SSF51206">
    <property type="entry name" value="cAMP-binding domain-like"/>
    <property type="match status" value="1"/>
</dbReference>
<dbReference type="Pfam" id="PF00027">
    <property type="entry name" value="cNMP_binding"/>
    <property type="match status" value="1"/>
</dbReference>
<evidence type="ECO:0000256" key="11">
    <source>
        <dbReference type="ARBA" id="ARBA00023043"/>
    </source>
</evidence>
<dbReference type="SUPFAM" id="SSF81324">
    <property type="entry name" value="Voltage-gated potassium channels"/>
    <property type="match status" value="1"/>
</dbReference>
<feature type="transmembrane region" description="Helical" evidence="17">
    <location>
        <begin position="292"/>
        <end position="317"/>
    </location>
</feature>
<evidence type="ECO:0000256" key="15">
    <source>
        <dbReference type="ARBA" id="ARBA00065181"/>
    </source>
</evidence>
<feature type="transmembrane region" description="Helical" evidence="17">
    <location>
        <begin position="108"/>
        <end position="126"/>
    </location>
</feature>
<feature type="region of interest" description="Disordered" evidence="18">
    <location>
        <begin position="1"/>
        <end position="25"/>
    </location>
</feature>
<evidence type="ECO:0000256" key="18">
    <source>
        <dbReference type="SAM" id="MobiDB-lite"/>
    </source>
</evidence>
<evidence type="ECO:0000256" key="16">
    <source>
        <dbReference type="PROSITE-ProRule" id="PRU00023"/>
    </source>
</evidence>
<dbReference type="Gene3D" id="1.10.287.630">
    <property type="entry name" value="Helix hairpin bin"/>
    <property type="match status" value="1"/>
</dbReference>
<evidence type="ECO:0000256" key="6">
    <source>
        <dbReference type="ARBA" id="ARBA00022737"/>
    </source>
</evidence>
<dbReference type="Proteomes" id="UP001188597">
    <property type="component" value="Unassembled WGS sequence"/>
</dbReference>
<evidence type="ECO:0000256" key="7">
    <source>
        <dbReference type="ARBA" id="ARBA00022826"/>
    </source>
</evidence>
<comment type="subunit">
    <text evidence="17">The potassium channel is composed of a homo- or heterotetrameric complex of pore-forming subunits.</text>
</comment>
<evidence type="ECO:0000256" key="2">
    <source>
        <dbReference type="ARBA" id="ARBA00007929"/>
    </source>
</evidence>
<comment type="function">
    <text evidence="17">Potassium channel.</text>
</comment>
<comment type="domain">
    <text evidence="17">The segment S4 is probably the voltage-sensor and is characterized by a series of positively charged amino acids. The pore-forming region H5 is enclosed by the transmembrane segments S5 and S6 in the Shaker-type (1P/6TM) and contains the GYGD signature motif which seems to be involved in potassium selectivity.</text>
</comment>
<keyword evidence="22" id="KW-1185">Reference proteome</keyword>
<evidence type="ECO:0000256" key="8">
    <source>
        <dbReference type="ARBA" id="ARBA00022882"/>
    </source>
</evidence>
<dbReference type="GO" id="GO:0034702">
    <property type="term" value="C:monoatomic ion channel complex"/>
    <property type="evidence" value="ECO:0007669"/>
    <property type="project" value="UniProtKB-KW"/>
</dbReference>
<dbReference type="Pfam" id="PF12796">
    <property type="entry name" value="Ank_2"/>
    <property type="match status" value="2"/>
</dbReference>
<dbReference type="PANTHER" id="PTHR45743:SF3">
    <property type="entry name" value="POTASSIUM CHANNEL SKOR"/>
    <property type="match status" value="1"/>
</dbReference>
<dbReference type="CDD" id="cd00038">
    <property type="entry name" value="CAP_ED"/>
    <property type="match status" value="1"/>
</dbReference>
<keyword evidence="5 17" id="KW-0812">Transmembrane</keyword>
<dbReference type="SMART" id="SM00100">
    <property type="entry name" value="cNMP"/>
    <property type="match status" value="1"/>
</dbReference>
<evidence type="ECO:0000256" key="17">
    <source>
        <dbReference type="RuleBase" id="RU369015"/>
    </source>
</evidence>
<evidence type="ECO:0000313" key="21">
    <source>
        <dbReference type="EMBL" id="KAK3007023.1"/>
    </source>
</evidence>
<feature type="domain" description="KHA" evidence="20">
    <location>
        <begin position="745"/>
        <end position="817"/>
    </location>
</feature>
<dbReference type="PRINTS" id="PR01463">
    <property type="entry name" value="EAGCHANLFMLY"/>
</dbReference>
<keyword evidence="12 17" id="KW-0406">Ion transport</keyword>
<dbReference type="Pfam" id="PF00520">
    <property type="entry name" value="Ion_trans"/>
    <property type="match status" value="1"/>
</dbReference>
<dbReference type="PROSITE" id="PS50042">
    <property type="entry name" value="CNMP_BINDING_3"/>
    <property type="match status" value="1"/>
</dbReference>
<dbReference type="Pfam" id="PF11834">
    <property type="entry name" value="KHA"/>
    <property type="match status" value="1"/>
</dbReference>
<gene>
    <name evidence="21" type="ORF">RJ639_016921</name>
</gene>
<dbReference type="PRINTS" id="PR01415">
    <property type="entry name" value="ANKYRIN"/>
</dbReference>
<proteinExistence type="inferred from homology"/>
<keyword evidence="10 17" id="KW-1133">Transmembrane helix</keyword>
<dbReference type="SUPFAM" id="SSF48403">
    <property type="entry name" value="Ankyrin repeat"/>
    <property type="match status" value="1"/>
</dbReference>
<feature type="compositionally biased region" description="Basic and acidic residues" evidence="18">
    <location>
        <begin position="7"/>
        <end position="23"/>
    </location>
</feature>
<dbReference type="PROSITE" id="PS50088">
    <property type="entry name" value="ANK_REPEAT"/>
    <property type="match status" value="3"/>
</dbReference>
<dbReference type="InterPro" id="IPR000595">
    <property type="entry name" value="cNMP-bd_dom"/>
</dbReference>
<dbReference type="EMBL" id="JAVXUP010001916">
    <property type="protein sequence ID" value="KAK3007023.1"/>
    <property type="molecule type" value="Genomic_DNA"/>
</dbReference>
<evidence type="ECO:0000256" key="12">
    <source>
        <dbReference type="ARBA" id="ARBA00023065"/>
    </source>
</evidence>
<evidence type="ECO:0000256" key="10">
    <source>
        <dbReference type="ARBA" id="ARBA00022989"/>
    </source>
</evidence>
<evidence type="ECO:0000313" key="22">
    <source>
        <dbReference type="Proteomes" id="UP001188597"/>
    </source>
</evidence>
<evidence type="ECO:0000256" key="3">
    <source>
        <dbReference type="ARBA" id="ARBA00022448"/>
    </source>
</evidence>
<sequence>MVIGSGRRKEEKDEVEDPRDTNEASRGSHLTLLANELELDSSGRRYSRETVINGIKDLSQGLVIHPNNRWYHAWQQFILVWAVYSSFFTPMEFGFFRGLPKNLFFLDIAGQIAFLFDIALQFFVAYRDSQTHKMVYKRTPIALRYLKSHFILDLLSCMPWDIIYKACGDKEELRYFLWIRLTRVRKVFDFFQNMEKDIRINYLFSRIVKLIAVELYCTHTAACIFYYLATTLPPEQEGYTWIGSLKMGDYTYSNFREIEIGKRYTTSLYFAIVTMATVGYGDVHAVNMREMIFIMVFLSFDMVLGAYLIGNITALIVKGSKTERYRDKMTDVMKYMNRNRLERDVRNQVKGHLRLQYESSCTDAAVLQDIPISIRAKISQTLYRSYIQDVSLFKGCSSEFINQIVIRVHEEFFLPGEVIMEQGNVVDQLYFVCHGVLEEVGICEDGSEEMVSLLKTSSLFGEVSILCNIPQPYTVRVRELCRLLRLDKQSFSNILDIYFHDGRKILNNLLEGKQSNVRMKQLESDITLHIGKQEAELALRVNSSAYYGDIYQLKSLIRAGADPNKKDYDGRSPLHLAASRGYEDITLFLIQEGVDINIPDNFGNTPLLEAIKSGHEKVVSILVKEGASLNIDDAGSFLCALVAKGNSEFLKRILANGIDPNSKDYDHRTPLHVAASQGLFLMAKFLLEAGASVFSKDRWGNTPLDEGRMCGNKNMIKLLEEAKCSQLAELPDRSQEITDKTHPRKCTVFPFHPSEHKENRRYGITLWVPHTLEELVKTAEDKLGSPCNSFIVSEDAGKILDADMITDGQKLYLVCET</sequence>
<keyword evidence="9 17" id="KW-0630">Potassium</keyword>
<dbReference type="FunFam" id="2.60.120.10:FF:000074">
    <property type="entry name" value="Potassium channel KAT2"/>
    <property type="match status" value="1"/>
</dbReference>
<dbReference type="InterPro" id="IPR021789">
    <property type="entry name" value="KHA_dom"/>
</dbReference>
<comment type="domain">
    <text evidence="17">The KHA domain (rich in hydrophobic and acidic residues) present in the C-terminal part is likely to be important for tetramerization.</text>
</comment>
<keyword evidence="6" id="KW-0677">Repeat</keyword>
<dbReference type="Gene3D" id="1.10.287.70">
    <property type="match status" value="1"/>
</dbReference>
<dbReference type="PANTHER" id="PTHR45743">
    <property type="entry name" value="POTASSIUM CHANNEL AKT1"/>
    <property type="match status" value="1"/>
</dbReference>